<name>A0A2A2D0B9_9ACTN</name>
<organism evidence="2 3">
    <name type="scientific">Streptomyces albireticuli</name>
    <dbReference type="NCBI Taxonomy" id="1940"/>
    <lineage>
        <taxon>Bacteria</taxon>
        <taxon>Bacillati</taxon>
        <taxon>Actinomycetota</taxon>
        <taxon>Actinomycetes</taxon>
        <taxon>Kitasatosporales</taxon>
        <taxon>Streptomycetaceae</taxon>
        <taxon>Streptomyces</taxon>
    </lineage>
</organism>
<comment type="caution">
    <text evidence="2">The sequence shown here is derived from an EMBL/GenBank/DDBJ whole genome shotgun (WGS) entry which is preliminary data.</text>
</comment>
<evidence type="ECO:0000313" key="3">
    <source>
        <dbReference type="Proteomes" id="UP000218944"/>
    </source>
</evidence>
<keyword evidence="3" id="KW-1185">Reference proteome</keyword>
<evidence type="ECO:0008006" key="4">
    <source>
        <dbReference type="Google" id="ProtNLM"/>
    </source>
</evidence>
<evidence type="ECO:0000256" key="1">
    <source>
        <dbReference type="SAM" id="MobiDB-lite"/>
    </source>
</evidence>
<dbReference type="InterPro" id="IPR016181">
    <property type="entry name" value="Acyl_CoA_acyltransferase"/>
</dbReference>
<dbReference type="Proteomes" id="UP000218944">
    <property type="component" value="Unassembled WGS sequence"/>
</dbReference>
<dbReference type="SUPFAM" id="SSF55729">
    <property type="entry name" value="Acyl-CoA N-acyltransferases (Nat)"/>
    <property type="match status" value="1"/>
</dbReference>
<dbReference type="AlphaFoldDB" id="A0A2A2D0B9"/>
<dbReference type="RefSeq" id="WP_095583581.1">
    <property type="nucleotide sequence ID" value="NZ_JAJQQQ010000005.1"/>
</dbReference>
<feature type="compositionally biased region" description="Basic and acidic residues" evidence="1">
    <location>
        <begin position="7"/>
        <end position="22"/>
    </location>
</feature>
<accession>A0A2A2D0B9</accession>
<protein>
    <recommendedName>
        <fullName evidence="4">N-acetyltransferase domain-containing protein</fullName>
    </recommendedName>
</protein>
<feature type="region of interest" description="Disordered" evidence="1">
    <location>
        <begin position="1"/>
        <end position="22"/>
    </location>
</feature>
<dbReference type="EMBL" id="NSJV01000521">
    <property type="protein sequence ID" value="PAU45908.1"/>
    <property type="molecule type" value="Genomic_DNA"/>
</dbReference>
<proteinExistence type="predicted"/>
<sequence length="254" mass="28313">MSTAVARTEERTEERPPEREGEWAEALGLTLVPKSDFTEFLGHLGSAADADGVNPAFDPRHSLLSPDTSFWIAAEDRDGRIASCIAYRTFRTLDVRELIRTMRVFCEGPCDQHSGTLDLVLPEEMPRVSGLLGFPGGLWVRGDFRGNGLSEHMLRAVRKEALGRYSLDWEVAVSFKKITDSPSLRSLYDFEYVVPCFDGFFPLTRRVERMALQYSSRAHLVRSLAGRRRASGASGVPGVPGENGGERFMARVTR</sequence>
<reference evidence="2 3" key="1">
    <citation type="submission" date="2017-08" db="EMBL/GenBank/DDBJ databases">
        <title>Genome sequence of Streptomyces albireticuli NRRL B-1670.</title>
        <authorList>
            <person name="Graham D.E."/>
            <person name="Mahan K.M."/>
            <person name="Klingeman D.M."/>
            <person name="Hettich R.L."/>
            <person name="Parry R.J."/>
            <person name="Spain J.C."/>
        </authorList>
    </citation>
    <scope>NUCLEOTIDE SEQUENCE [LARGE SCALE GENOMIC DNA]</scope>
    <source>
        <strain evidence="2 3">NRRL B-1670</strain>
    </source>
</reference>
<evidence type="ECO:0000313" key="2">
    <source>
        <dbReference type="EMBL" id="PAU45908.1"/>
    </source>
</evidence>
<gene>
    <name evidence="2" type="ORF">CK936_27070</name>
</gene>